<feature type="compositionally biased region" description="Low complexity" evidence="7">
    <location>
        <begin position="703"/>
        <end position="713"/>
    </location>
</feature>
<evidence type="ECO:0000256" key="2">
    <source>
        <dbReference type="ARBA" id="ARBA00022692"/>
    </source>
</evidence>
<evidence type="ECO:0000256" key="4">
    <source>
        <dbReference type="ARBA" id="ARBA00022840"/>
    </source>
</evidence>
<comment type="caution">
    <text evidence="11">The sequence shown here is derived from an EMBL/GenBank/DDBJ whole genome shotgun (WGS) entry which is preliminary data.</text>
</comment>
<feature type="transmembrane region" description="Helical" evidence="8">
    <location>
        <begin position="262"/>
        <end position="284"/>
    </location>
</feature>
<keyword evidence="2 8" id="KW-0812">Transmembrane</keyword>
<dbReference type="InterPro" id="IPR003439">
    <property type="entry name" value="ABC_transporter-like_ATP-bd"/>
</dbReference>
<dbReference type="CDD" id="cd18587">
    <property type="entry name" value="ABC_6TM_LapB_like"/>
    <property type="match status" value="1"/>
</dbReference>
<reference evidence="11 12" key="1">
    <citation type="journal article" date="2015" name="BMC Genomics">
        <title>Genome mining reveals unlocked bioactive potential of marine Gram-negative bacteria.</title>
        <authorList>
            <person name="Machado H."/>
            <person name="Sonnenschein E.C."/>
            <person name="Melchiorsen J."/>
            <person name="Gram L."/>
        </authorList>
    </citation>
    <scope>NUCLEOTIDE SEQUENCE [LARGE SCALE GENOMIC DNA]</scope>
    <source>
        <strain evidence="11 12">S2757</strain>
    </source>
</reference>
<evidence type="ECO:0000256" key="1">
    <source>
        <dbReference type="ARBA" id="ARBA00004651"/>
    </source>
</evidence>
<comment type="subcellular location">
    <subcellularLocation>
        <location evidence="1">Cell membrane</location>
        <topology evidence="1">Multi-pass membrane protein</topology>
    </subcellularLocation>
</comment>
<dbReference type="PANTHER" id="PTHR24221:SF248">
    <property type="entry name" value="ABC TRANSPORTER TRANSMEMBRANE REGION"/>
    <property type="match status" value="1"/>
</dbReference>
<feature type="region of interest" description="Disordered" evidence="7">
    <location>
        <begin position="689"/>
        <end position="713"/>
    </location>
</feature>
<dbReference type="AlphaFoldDB" id="A0A0F4NIN0"/>
<name>A0A0F4NIN0_9VIBR</name>
<dbReference type="NCBIfam" id="TIGR03375">
    <property type="entry name" value="type_I_sec_LssB"/>
    <property type="match status" value="1"/>
</dbReference>
<dbReference type="InterPro" id="IPR003593">
    <property type="entry name" value="AAA+_ATPase"/>
</dbReference>
<dbReference type="RefSeq" id="WP_045956008.1">
    <property type="nucleotide sequence ID" value="NZ_JXXV01000018.1"/>
</dbReference>
<dbReference type="Proteomes" id="UP000033673">
    <property type="component" value="Unassembled WGS sequence"/>
</dbReference>
<dbReference type="GO" id="GO:0005886">
    <property type="term" value="C:plasma membrane"/>
    <property type="evidence" value="ECO:0007669"/>
    <property type="project" value="UniProtKB-SubCell"/>
</dbReference>
<dbReference type="EMBL" id="JXXV01000018">
    <property type="protein sequence ID" value="KJY82980.1"/>
    <property type="molecule type" value="Genomic_DNA"/>
</dbReference>
<keyword evidence="5 8" id="KW-1133">Transmembrane helix</keyword>
<evidence type="ECO:0000256" key="6">
    <source>
        <dbReference type="ARBA" id="ARBA00023136"/>
    </source>
</evidence>
<dbReference type="SUPFAM" id="SSF52540">
    <property type="entry name" value="P-loop containing nucleoside triphosphate hydrolases"/>
    <property type="match status" value="1"/>
</dbReference>
<dbReference type="InterPro" id="IPR039421">
    <property type="entry name" value="Type_1_exporter"/>
</dbReference>
<dbReference type="SMART" id="SM00382">
    <property type="entry name" value="AAA"/>
    <property type="match status" value="1"/>
</dbReference>
<evidence type="ECO:0000256" key="7">
    <source>
        <dbReference type="SAM" id="MobiDB-lite"/>
    </source>
</evidence>
<dbReference type="OrthoDB" id="9782586at2"/>
<dbReference type="Gene3D" id="3.40.50.300">
    <property type="entry name" value="P-loop containing nucleotide triphosphate hydrolases"/>
    <property type="match status" value="1"/>
</dbReference>
<dbReference type="PROSITE" id="PS00211">
    <property type="entry name" value="ABC_TRANSPORTER_1"/>
    <property type="match status" value="1"/>
</dbReference>
<feature type="transmembrane region" description="Helical" evidence="8">
    <location>
        <begin position="156"/>
        <end position="174"/>
    </location>
</feature>
<keyword evidence="3" id="KW-0547">Nucleotide-binding</keyword>
<dbReference type="PROSITE" id="PS50893">
    <property type="entry name" value="ABC_TRANSPORTER_2"/>
    <property type="match status" value="1"/>
</dbReference>
<feature type="transmembrane region" description="Helical" evidence="8">
    <location>
        <begin position="186"/>
        <end position="207"/>
    </location>
</feature>
<evidence type="ECO:0000313" key="11">
    <source>
        <dbReference type="EMBL" id="KJY82980.1"/>
    </source>
</evidence>
<dbReference type="GO" id="GO:0005524">
    <property type="term" value="F:ATP binding"/>
    <property type="evidence" value="ECO:0007669"/>
    <property type="project" value="UniProtKB-KW"/>
</dbReference>
<evidence type="ECO:0000313" key="12">
    <source>
        <dbReference type="Proteomes" id="UP000033673"/>
    </source>
</evidence>
<feature type="domain" description="ABC transporter" evidence="9">
    <location>
        <begin position="467"/>
        <end position="702"/>
    </location>
</feature>
<dbReference type="PANTHER" id="PTHR24221">
    <property type="entry name" value="ATP-BINDING CASSETTE SUB-FAMILY B"/>
    <property type="match status" value="1"/>
</dbReference>
<dbReference type="Gene3D" id="1.20.1560.10">
    <property type="entry name" value="ABC transporter type 1, transmembrane domain"/>
    <property type="match status" value="1"/>
</dbReference>
<organism evidence="11 12">
    <name type="scientific">Vibrio galatheae</name>
    <dbReference type="NCBI Taxonomy" id="579748"/>
    <lineage>
        <taxon>Bacteria</taxon>
        <taxon>Pseudomonadati</taxon>
        <taxon>Pseudomonadota</taxon>
        <taxon>Gammaproteobacteria</taxon>
        <taxon>Vibrionales</taxon>
        <taxon>Vibrionaceae</taxon>
        <taxon>Vibrio</taxon>
    </lineage>
</organism>
<keyword evidence="6 8" id="KW-0472">Membrane</keyword>
<accession>A0A0F4NIN0</accession>
<sequence length="713" mass="79921">MEQRGEFDPWYEALQWWITHHHQSCHQDILLTGLPLENGRLDQQLFFRALERAQLSAASTPLSNLESFALPVMLIDKESQHPWIVIESHEQNYQVWRAGQIQTVPLSEIKRRAEQTVWHVTPIAKYDERVETLQPRKQGHWLWSVVAEVKPWYRDLLLASLLINLLALVVPLFTMNVYDRVVPNQAFSTLWVLVIGVVVVVIFDWLLRSARSAVTDVAGRYLDNKLSAILLSKVLGMKLENRPQSVGAFSRQIQDFDSVRDFFTSISLVTLIDLPFTLLFLILIGWLGGAMMFVPVIVMLVLVGMSLVMKGKIERTQQETAALSSQRQAQLIDCLVSLPEIKQNNAQGSIQKRWEQTVAQLSDWQNRSRYYSNLVAHSIQSSQQIVTICLIVFGVYQISEGVLSMGGLIAIVMLSGRAAGSINQLSLLMLRYQQTKTAIEGLNAIIDLPQEDQERNKLSQGEFKGGVRLENVSYQYPQSPTACLTEINLSIRSGERVGVVGVAGAGKSTLLSLIARQANPAQGRLFYDEIDSQLWPTSSIRHAVGWVAQSPQLLYGTVVENITLGELNVDQQRLSDAIRLSGLAGYLDRFSQGLETQVGEGGRFLSGGQRQAVALARALYRDFSLLILDEPTASLDTEAEMRLFHSLQSLPRDKSIIISSHRHSFLSLCDRILVIHQGKIVADGTPDEVLNKKKEPSKRRVRSVSVVKGGKNE</sequence>
<proteinExistence type="predicted"/>
<dbReference type="STRING" id="579748.TW81_12350"/>
<dbReference type="InterPro" id="IPR017750">
    <property type="entry name" value="ATPase_T1SS"/>
</dbReference>
<keyword evidence="12" id="KW-1185">Reference proteome</keyword>
<evidence type="ECO:0000259" key="10">
    <source>
        <dbReference type="PROSITE" id="PS50929"/>
    </source>
</evidence>
<keyword evidence="4" id="KW-0067">ATP-binding</keyword>
<evidence type="ECO:0000256" key="5">
    <source>
        <dbReference type="ARBA" id="ARBA00022989"/>
    </source>
</evidence>
<protein>
    <submittedName>
        <fullName evidence="11">Peptidase C39</fullName>
    </submittedName>
</protein>
<gene>
    <name evidence="11" type="ORF">TW81_12350</name>
</gene>
<dbReference type="GO" id="GO:0140359">
    <property type="term" value="F:ABC-type transporter activity"/>
    <property type="evidence" value="ECO:0007669"/>
    <property type="project" value="InterPro"/>
</dbReference>
<dbReference type="GO" id="GO:0034040">
    <property type="term" value="F:ATPase-coupled lipid transmembrane transporter activity"/>
    <property type="evidence" value="ECO:0007669"/>
    <property type="project" value="TreeGrafter"/>
</dbReference>
<dbReference type="Pfam" id="PF00664">
    <property type="entry name" value="ABC_membrane"/>
    <property type="match status" value="1"/>
</dbReference>
<dbReference type="Pfam" id="PF00005">
    <property type="entry name" value="ABC_tran"/>
    <property type="match status" value="1"/>
</dbReference>
<dbReference type="PROSITE" id="PS50929">
    <property type="entry name" value="ABC_TM1F"/>
    <property type="match status" value="1"/>
</dbReference>
<evidence type="ECO:0000259" key="9">
    <source>
        <dbReference type="PROSITE" id="PS50893"/>
    </source>
</evidence>
<dbReference type="SUPFAM" id="SSF90123">
    <property type="entry name" value="ABC transporter transmembrane region"/>
    <property type="match status" value="1"/>
</dbReference>
<feature type="domain" description="ABC transmembrane type-1" evidence="10">
    <location>
        <begin position="156"/>
        <end position="434"/>
    </location>
</feature>
<dbReference type="InterPro" id="IPR027417">
    <property type="entry name" value="P-loop_NTPase"/>
</dbReference>
<dbReference type="InterPro" id="IPR017871">
    <property type="entry name" value="ABC_transporter-like_CS"/>
</dbReference>
<dbReference type="InterPro" id="IPR036640">
    <property type="entry name" value="ABC1_TM_sf"/>
</dbReference>
<dbReference type="PATRIC" id="fig|579748.3.peg.2550"/>
<feature type="transmembrane region" description="Helical" evidence="8">
    <location>
        <begin position="290"/>
        <end position="309"/>
    </location>
</feature>
<evidence type="ECO:0000256" key="8">
    <source>
        <dbReference type="SAM" id="Phobius"/>
    </source>
</evidence>
<dbReference type="InterPro" id="IPR011527">
    <property type="entry name" value="ABC1_TM_dom"/>
</dbReference>
<dbReference type="GO" id="GO:0016887">
    <property type="term" value="F:ATP hydrolysis activity"/>
    <property type="evidence" value="ECO:0007669"/>
    <property type="project" value="InterPro"/>
</dbReference>
<evidence type="ECO:0000256" key="3">
    <source>
        <dbReference type="ARBA" id="ARBA00022741"/>
    </source>
</evidence>
<dbReference type="Gene3D" id="3.90.70.10">
    <property type="entry name" value="Cysteine proteinases"/>
    <property type="match status" value="1"/>
</dbReference>